<dbReference type="EMBL" id="NRDI02000007">
    <property type="protein sequence ID" value="KAI1514714.1"/>
    <property type="molecule type" value="Genomic_DNA"/>
</dbReference>
<proteinExistence type="predicted"/>
<reference evidence="3" key="3">
    <citation type="journal article" date="2022" name="bioRxiv">
        <title>A global pangenome for the wheat fungal pathogen Pyrenophora tritici-repentis and prediction of effector protein structural homology.</title>
        <authorList>
            <person name="Moolhuijzen P."/>
            <person name="See P.T."/>
            <person name="Shi G."/>
            <person name="Powell H.R."/>
            <person name="Cockram J."/>
            <person name="Jorgensen L.N."/>
            <person name="Benslimane H."/>
            <person name="Strelkov S.E."/>
            <person name="Turner J."/>
            <person name="Liu Z."/>
            <person name="Moffat C.S."/>
        </authorList>
    </citation>
    <scope>NUCLEOTIDE SEQUENCE</scope>
    <source>
        <strain evidence="3">86-124</strain>
    </source>
</reference>
<accession>A0A2W1G0S4</accession>
<dbReference type="AlphaFoldDB" id="A0A2W1G0S4"/>
<feature type="signal peptide" evidence="1">
    <location>
        <begin position="1"/>
        <end position="17"/>
    </location>
</feature>
<reference evidence="2 4" key="1">
    <citation type="journal article" date="2018" name="BMC Genomics">
        <title>Comparative genomics of the wheat fungal pathogen Pyrenophora tritici-repentis reveals chromosomal variations and genome plasticity.</title>
        <authorList>
            <person name="Moolhuijzen P."/>
            <person name="See P.T."/>
            <person name="Hane J.K."/>
            <person name="Shi G."/>
            <person name="Liu Z."/>
            <person name="Oliver R.P."/>
            <person name="Moffat C.S."/>
        </authorList>
    </citation>
    <scope>NUCLEOTIDE SEQUENCE [LARGE SCALE GENOMIC DNA]</scope>
    <source>
        <strain evidence="2">M4</strain>
    </source>
</reference>
<name>A0A2W1G0S4_9PLEO</name>
<comment type="caution">
    <text evidence="3">The sequence shown here is derived from an EMBL/GenBank/DDBJ whole genome shotgun (WGS) entry which is preliminary data.</text>
</comment>
<evidence type="ECO:0000256" key="1">
    <source>
        <dbReference type="SAM" id="SignalP"/>
    </source>
</evidence>
<sequence>MHIYISAIAGLIAIAAAAPPYLVLTLTETITISRCVVWGPLPPQVTYTTEYTYNPPDIVTTVFTNNPIQRVTVTSCSWQAKRSEASTVTSTLYTDRPTQTVTDEVSSITSPPAEIMSVHPVSTEPAIMAPMPTVAETYPFTFTLSKRHTAVVNETQSLIASTFITNNQTKTVSPFFTTTVKAKTFTNDIMTLSVDLTDPFSVYKNPTPTKTPDLARREEYGGNHRIVWGNSDCVACLDWTECIRCSGTCANCVNLFCRDPFGGDPMCVSLERLYETVTGSDYNLTFHDFVGYTEEYTRD</sequence>
<keyword evidence="1" id="KW-0732">Signal</keyword>
<reference evidence="3" key="2">
    <citation type="submission" date="2021-05" db="EMBL/GenBank/DDBJ databases">
        <authorList>
            <person name="Moolhuijzen P.M."/>
            <person name="Moffat C.S."/>
        </authorList>
    </citation>
    <scope>NUCLEOTIDE SEQUENCE</scope>
    <source>
        <strain evidence="3">86-124</strain>
    </source>
</reference>
<evidence type="ECO:0000313" key="2">
    <source>
        <dbReference type="EMBL" id="KAF7575545.1"/>
    </source>
</evidence>
<keyword evidence="5" id="KW-1185">Reference proteome</keyword>
<dbReference type="Proteomes" id="UP000245464">
    <property type="component" value="Chromosome 2"/>
</dbReference>
<reference evidence="5" key="4">
    <citation type="journal article" date="2022" name="Microb. Genom.">
        <title>A global pangenome for the wheat fungal pathogen Pyrenophora tritici-repentis and prediction of effector protein structural homology.</title>
        <authorList>
            <person name="Moolhuijzen P.M."/>
            <person name="See P.T."/>
            <person name="Shi G."/>
            <person name="Powell H.R."/>
            <person name="Cockram J."/>
            <person name="Jorgensen L.N."/>
            <person name="Benslimane H."/>
            <person name="Strelkov S.E."/>
            <person name="Turner J."/>
            <person name="Liu Z."/>
            <person name="Moffat C.S."/>
        </authorList>
    </citation>
    <scope>NUCLEOTIDE SEQUENCE [LARGE SCALE GENOMIC DNA]</scope>
</reference>
<dbReference type="OrthoDB" id="10371760at2759"/>
<organism evidence="3 5">
    <name type="scientific">Pyrenophora tritici-repentis</name>
    <dbReference type="NCBI Taxonomy" id="45151"/>
    <lineage>
        <taxon>Eukaryota</taxon>
        <taxon>Fungi</taxon>
        <taxon>Dikarya</taxon>
        <taxon>Ascomycota</taxon>
        <taxon>Pezizomycotina</taxon>
        <taxon>Dothideomycetes</taxon>
        <taxon>Pleosporomycetidae</taxon>
        <taxon>Pleosporales</taxon>
        <taxon>Pleosporineae</taxon>
        <taxon>Pleosporaceae</taxon>
        <taxon>Pyrenophora</taxon>
    </lineage>
</organism>
<dbReference type="Proteomes" id="UP000249757">
    <property type="component" value="Unassembled WGS sequence"/>
</dbReference>
<feature type="chain" id="PRO_5042701148" evidence="1">
    <location>
        <begin position="18"/>
        <end position="299"/>
    </location>
</feature>
<evidence type="ECO:0000313" key="3">
    <source>
        <dbReference type="EMBL" id="KAI1514714.1"/>
    </source>
</evidence>
<dbReference type="EMBL" id="NQIK02000002">
    <property type="protein sequence ID" value="KAF7575545.1"/>
    <property type="molecule type" value="Genomic_DNA"/>
</dbReference>
<protein>
    <submittedName>
        <fullName evidence="3">Uncharacterized protein</fullName>
    </submittedName>
</protein>
<gene>
    <name evidence="3" type="ORF">Ptr86124_006037</name>
    <name evidence="2" type="ORF">PtrM4_071690</name>
</gene>
<evidence type="ECO:0000313" key="4">
    <source>
        <dbReference type="Proteomes" id="UP000245464"/>
    </source>
</evidence>
<evidence type="ECO:0000313" key="5">
    <source>
        <dbReference type="Proteomes" id="UP000249757"/>
    </source>
</evidence>